<evidence type="ECO:0000313" key="3">
    <source>
        <dbReference type="Proteomes" id="UP000553034"/>
    </source>
</evidence>
<evidence type="ECO:0000256" key="1">
    <source>
        <dbReference type="PROSITE-ProRule" id="PRU00339"/>
    </source>
</evidence>
<dbReference type="PROSITE" id="PS50005">
    <property type="entry name" value="TPR"/>
    <property type="match status" value="1"/>
</dbReference>
<dbReference type="RefSeq" id="WP_183477674.1">
    <property type="nucleotide sequence ID" value="NZ_JACIFO010000006.1"/>
</dbReference>
<comment type="caution">
    <text evidence="2">The sequence shown here is derived from an EMBL/GenBank/DDBJ whole genome shotgun (WGS) entry which is preliminary data.</text>
</comment>
<evidence type="ECO:0000313" key="2">
    <source>
        <dbReference type="EMBL" id="MBB4119317.1"/>
    </source>
</evidence>
<dbReference type="Pfam" id="PF13181">
    <property type="entry name" value="TPR_8"/>
    <property type="match status" value="1"/>
</dbReference>
<dbReference type="Gene3D" id="1.25.40.10">
    <property type="entry name" value="Tetratricopeptide repeat domain"/>
    <property type="match status" value="2"/>
</dbReference>
<dbReference type="Proteomes" id="UP000553034">
    <property type="component" value="Unassembled WGS sequence"/>
</dbReference>
<dbReference type="InterPro" id="IPR019734">
    <property type="entry name" value="TPR_rpt"/>
</dbReference>
<keyword evidence="3" id="KW-1185">Reference proteome</keyword>
<protein>
    <submittedName>
        <fullName evidence="2">Tetratricopeptide (TPR) repeat protein</fullName>
    </submittedName>
</protein>
<dbReference type="AlphaFoldDB" id="A0A840EWW7"/>
<accession>A0A840EWW7</accession>
<dbReference type="SUPFAM" id="SSF48452">
    <property type="entry name" value="TPR-like"/>
    <property type="match status" value="2"/>
</dbReference>
<name>A0A840EWW7_9FLAO</name>
<gene>
    <name evidence="2" type="ORF">GGR32_001615</name>
</gene>
<feature type="repeat" description="TPR" evidence="1">
    <location>
        <begin position="86"/>
        <end position="119"/>
    </location>
</feature>
<keyword evidence="1" id="KW-0802">TPR repeat</keyword>
<sequence length="454" mass="52362">MNIIKKHIFLSSLYLIFTSGITTLYAQTPQDTLAIAKKEVNQDDLGNVSDKFQEYFFKALAKRAIEDYTQAITILKECKTLRPNEMSVDFELGKNYFSLNNLPEAEKYLTTALAKQPNNIDIEITLYDVFAAQKNYQKAIPLAISLSQKKLNYYEDLANLYSRTEKHEKALEALDRIVDEQGDTYYRKKLRNKLYNEITPQKLEHYFLHKLEKKASANNYFNITALYLEQSNPKAITYLQNMKKEFPDSPKTQSLTYAYQLKNNEIPAAVKTITAVVENPKTENELKVKAITYLVSIVKNHPEYKPNLLSILEQQKSLPLEKTTTDFLAENNNAKAIEQYEAILKTKNSDFQTLKALIPLYLKEKKYHEALKLSTEALSFYPTQGIFYTYQSAAYINLKEYTNGIESAELGLNFITANSALKLSLYQNILEAYKALEQPEKILEIEEKIKHITK</sequence>
<organism evidence="2 3">
    <name type="scientific">Mesonia hippocampi</name>
    <dbReference type="NCBI Taxonomy" id="1628250"/>
    <lineage>
        <taxon>Bacteria</taxon>
        <taxon>Pseudomonadati</taxon>
        <taxon>Bacteroidota</taxon>
        <taxon>Flavobacteriia</taxon>
        <taxon>Flavobacteriales</taxon>
        <taxon>Flavobacteriaceae</taxon>
        <taxon>Mesonia</taxon>
    </lineage>
</organism>
<proteinExistence type="predicted"/>
<dbReference type="SMART" id="SM00028">
    <property type="entry name" value="TPR"/>
    <property type="match status" value="4"/>
</dbReference>
<dbReference type="EMBL" id="JACIFO010000006">
    <property type="protein sequence ID" value="MBB4119317.1"/>
    <property type="molecule type" value="Genomic_DNA"/>
</dbReference>
<dbReference type="InterPro" id="IPR011990">
    <property type="entry name" value="TPR-like_helical_dom_sf"/>
</dbReference>
<reference evidence="2 3" key="1">
    <citation type="submission" date="2020-08" db="EMBL/GenBank/DDBJ databases">
        <title>Genomic Encyclopedia of Type Strains, Phase IV (KMG-IV): sequencing the most valuable type-strain genomes for metagenomic binning, comparative biology and taxonomic classification.</title>
        <authorList>
            <person name="Goeker M."/>
        </authorList>
    </citation>
    <scope>NUCLEOTIDE SEQUENCE [LARGE SCALE GENOMIC DNA]</scope>
    <source>
        <strain evidence="2 3">DSM 29568</strain>
    </source>
</reference>